<protein>
    <submittedName>
        <fullName evidence="3">Histidine transporter</fullName>
    </submittedName>
</protein>
<dbReference type="AlphaFoldDB" id="A0A365YJG9"/>
<feature type="transmembrane region" description="Helical" evidence="1">
    <location>
        <begin position="315"/>
        <end position="334"/>
    </location>
</feature>
<keyword evidence="4" id="KW-1185">Reference proteome</keyword>
<feature type="transmembrane region" description="Helical" evidence="1">
    <location>
        <begin position="177"/>
        <end position="195"/>
    </location>
</feature>
<evidence type="ECO:0000259" key="2">
    <source>
        <dbReference type="Pfam" id="PF07670"/>
    </source>
</evidence>
<dbReference type="InterPro" id="IPR011642">
    <property type="entry name" value="Gate_dom"/>
</dbReference>
<feature type="transmembrane region" description="Helical" evidence="1">
    <location>
        <begin position="421"/>
        <end position="447"/>
    </location>
</feature>
<feature type="transmembrane region" description="Helical" evidence="1">
    <location>
        <begin position="23"/>
        <end position="45"/>
    </location>
</feature>
<feature type="transmembrane region" description="Helical" evidence="1">
    <location>
        <begin position="390"/>
        <end position="415"/>
    </location>
</feature>
<proteinExistence type="predicted"/>
<evidence type="ECO:0000256" key="1">
    <source>
        <dbReference type="SAM" id="Phobius"/>
    </source>
</evidence>
<feature type="transmembrane region" description="Helical" evidence="1">
    <location>
        <begin position="210"/>
        <end position="229"/>
    </location>
</feature>
<feature type="domain" description="Nucleoside transporter/FeoB GTPase Gate" evidence="2">
    <location>
        <begin position="134"/>
        <end position="233"/>
    </location>
</feature>
<feature type="transmembrane region" description="Helical" evidence="1">
    <location>
        <begin position="65"/>
        <end position="83"/>
    </location>
</feature>
<comment type="caution">
    <text evidence="3">The sequence shown here is derived from an EMBL/GenBank/DDBJ whole genome shotgun (WGS) entry which is preliminary data.</text>
</comment>
<evidence type="ECO:0000313" key="3">
    <source>
        <dbReference type="EMBL" id="RBM02768.1"/>
    </source>
</evidence>
<keyword evidence="1" id="KW-0472">Membrane</keyword>
<feature type="transmembrane region" description="Helical" evidence="1">
    <location>
        <begin position="363"/>
        <end position="383"/>
    </location>
</feature>
<keyword evidence="1" id="KW-1133">Transmembrane helix</keyword>
<keyword evidence="1" id="KW-0812">Transmembrane</keyword>
<dbReference type="Proteomes" id="UP000252167">
    <property type="component" value="Unassembled WGS sequence"/>
</dbReference>
<reference evidence="3 4" key="1">
    <citation type="submission" date="2018-01" db="EMBL/GenBank/DDBJ databases">
        <title>Glutamicibacter soli strain NHPC-3 Whole genome sequence and assembly.</title>
        <authorList>
            <person name="Choudhury P."/>
            <person name="Gupta D."/>
            <person name="Sengupta K."/>
            <person name="Jawed A."/>
            <person name="Sultana N."/>
            <person name="Saha P."/>
        </authorList>
    </citation>
    <scope>NUCLEOTIDE SEQUENCE [LARGE SCALE GENOMIC DNA]</scope>
    <source>
        <strain evidence="3 4">NHPC-3</strain>
    </source>
</reference>
<feature type="transmembrane region" description="Helical" evidence="1">
    <location>
        <begin position="132"/>
        <end position="156"/>
    </location>
</feature>
<feature type="transmembrane region" description="Helical" evidence="1">
    <location>
        <begin position="241"/>
        <end position="259"/>
    </location>
</feature>
<feature type="transmembrane region" description="Helical" evidence="1">
    <location>
        <begin position="95"/>
        <end position="120"/>
    </location>
</feature>
<evidence type="ECO:0000313" key="4">
    <source>
        <dbReference type="Proteomes" id="UP000252167"/>
    </source>
</evidence>
<organism evidence="3 4">
    <name type="scientific">Glutamicibacter soli</name>
    <dbReference type="NCBI Taxonomy" id="453836"/>
    <lineage>
        <taxon>Bacteria</taxon>
        <taxon>Bacillati</taxon>
        <taxon>Actinomycetota</taxon>
        <taxon>Actinomycetes</taxon>
        <taxon>Micrococcales</taxon>
        <taxon>Micrococcaceae</taxon>
        <taxon>Glutamicibacter</taxon>
    </lineage>
</organism>
<dbReference type="Pfam" id="PF07670">
    <property type="entry name" value="Gate"/>
    <property type="match status" value="1"/>
</dbReference>
<gene>
    <name evidence="3" type="ORF">C1H84_04890</name>
</gene>
<accession>A0A365YJG9</accession>
<name>A0A365YJG9_9MICC</name>
<sequence length="449" mass="48896">MSNDGAIGRLVEREREDGGPRGVWRFFVYSLIGIFMFFIPVNIGGKETIPLDHLVGWITGLLGPAVKYLILGVILAGTIYPFATGRWKESRLKTLFAFLNVLGLATGIALVFNVGPAWLFDPDMGPFLFNKLVIPVGMIVPIGAVFLALLVGYGLMEFVGVLVQPVMRPVWRTPGRSAIDAVASFVGSYSLGLLITDRMYQAGRYTGREAAIIATGFSTVSVTFMVIVAKTLDIMHLWLPYFFLAFGVTFLVTAIAVRIPPLSRIPDEYFPVSTPQPEAKVTSRRFATAWKEAMGMLGNAPKLGANVRENFKDGLLMAMAILPSILSVGLIGLVLARFTPLFDWLGYLFLPITWALGLPDPLLAAKASSVGIAEMFLPATIVAGHESDALRLVIAVVCVSAIIFFSALVPCILATRIPIKVWHLLVIWAQRVALTLLITTPLAYLIVGR</sequence>
<feature type="transmembrane region" description="Helical" evidence="1">
    <location>
        <begin position="341"/>
        <end position="357"/>
    </location>
</feature>
<dbReference type="RefSeq" id="WP_113606714.1">
    <property type="nucleotide sequence ID" value="NZ_JBNBOD010000002.1"/>
</dbReference>
<dbReference type="EMBL" id="POAF01000002">
    <property type="protein sequence ID" value="RBM02768.1"/>
    <property type="molecule type" value="Genomic_DNA"/>
</dbReference>